<feature type="domain" description="Cupin type-1" evidence="2">
    <location>
        <begin position="160"/>
        <end position="309"/>
    </location>
</feature>
<dbReference type="PANTHER" id="PTHR31189:SF62">
    <property type="entry name" value="OS01G0976200 PROTEIN"/>
    <property type="match status" value="1"/>
</dbReference>
<keyword evidence="1" id="KW-0732">Signal</keyword>
<reference evidence="3" key="1">
    <citation type="submission" date="2021-01" db="EMBL/GenBank/DDBJ databases">
        <authorList>
            <consortium name="Genoscope - CEA"/>
            <person name="William W."/>
        </authorList>
    </citation>
    <scope>NUCLEOTIDE SEQUENCE</scope>
</reference>
<dbReference type="InterPro" id="IPR014710">
    <property type="entry name" value="RmlC-like_jellyroll"/>
</dbReference>
<dbReference type="OMA" id="WSANWAL"/>
<dbReference type="Gramene" id="CDX84029">
    <property type="protein sequence ID" value="CDX84029"/>
    <property type="gene ID" value="GSBRNA2T00139845001"/>
</dbReference>
<evidence type="ECO:0000256" key="1">
    <source>
        <dbReference type="ARBA" id="ARBA00022729"/>
    </source>
</evidence>
<dbReference type="InterPro" id="IPR011051">
    <property type="entry name" value="RmlC_Cupin_sf"/>
</dbReference>
<feature type="domain" description="Cupin type-1" evidence="2">
    <location>
        <begin position="4"/>
        <end position="126"/>
    </location>
</feature>
<dbReference type="Gene3D" id="2.60.120.10">
    <property type="entry name" value="Jelly Rolls"/>
    <property type="match status" value="2"/>
</dbReference>
<dbReference type="SMR" id="A0A816UCZ7"/>
<dbReference type="Pfam" id="PF00190">
    <property type="entry name" value="Cupin_1"/>
    <property type="match status" value="2"/>
</dbReference>
<dbReference type="SUPFAM" id="SSF51182">
    <property type="entry name" value="RmlC-like cupins"/>
    <property type="match status" value="2"/>
</dbReference>
<accession>A0A816UCZ7</accession>
<dbReference type="InterPro" id="IPR050253">
    <property type="entry name" value="Seed_Storage-Functional"/>
</dbReference>
<dbReference type="AlphaFoldDB" id="A0A816UCZ7"/>
<name>A0A816UCZ7_BRANA</name>
<evidence type="ECO:0000259" key="2">
    <source>
        <dbReference type="SMART" id="SM00835"/>
    </source>
</evidence>
<dbReference type="EMBL" id="HG994372">
    <property type="protein sequence ID" value="CAF2108837.1"/>
    <property type="molecule type" value="Genomic_DNA"/>
</dbReference>
<proteinExistence type="predicted"/>
<dbReference type="InterPro" id="IPR006045">
    <property type="entry name" value="Cupin_1"/>
</dbReference>
<organism evidence="3">
    <name type="scientific">Brassica napus</name>
    <name type="common">Rape</name>
    <dbReference type="NCBI Taxonomy" id="3708"/>
    <lineage>
        <taxon>Eukaryota</taxon>
        <taxon>Viridiplantae</taxon>
        <taxon>Streptophyta</taxon>
        <taxon>Embryophyta</taxon>
        <taxon>Tracheophyta</taxon>
        <taxon>Spermatophyta</taxon>
        <taxon>Magnoliopsida</taxon>
        <taxon>eudicotyledons</taxon>
        <taxon>Gunneridae</taxon>
        <taxon>Pentapetalae</taxon>
        <taxon>rosids</taxon>
        <taxon>malvids</taxon>
        <taxon>Brassicales</taxon>
        <taxon>Brassicaceae</taxon>
        <taxon>Brassiceae</taxon>
        <taxon>Brassica</taxon>
    </lineage>
</organism>
<sequence length="331" mass="34929">MAVSDVGASKIELLQNGFAPPFFSNGSKIAIVVSGVGTAGLVMEKNGNMEEIVLQVRPGDAIAIPEGIVSWWFNSSPRNFVILFIRHTDKGQCFKDFHLAGGRGVFGGFRRDLLSRALDLDGGDATTFVRSQTTNGVILKIADDFNVPVFDETNRNDVVTNLIGLVPSVQDAGGAVFVLNSTTDLPLLKEMGCGVSVVCLDQRATYSPTYSRGSTFQIIYISSGGGQFQVVGASGENLLNTTVEAQQLFLVPGSSVISASAGSSGLAWLSMVDTLSPSFVTLAGKGSVLKALSPTIVQAAFAVTSELETVVRAKRSADVFCFPSTPAEEEE</sequence>
<gene>
    <name evidence="3" type="ORF">DARMORV10_C08P16730.1</name>
</gene>
<dbReference type="PANTHER" id="PTHR31189">
    <property type="entry name" value="OS03G0336100 PROTEIN-RELATED"/>
    <property type="match status" value="1"/>
</dbReference>
<evidence type="ECO:0000313" key="3">
    <source>
        <dbReference type="EMBL" id="CAF2108837.1"/>
    </source>
</evidence>
<dbReference type="Proteomes" id="UP001295469">
    <property type="component" value="Chromosome C08"/>
</dbReference>
<protein>
    <submittedName>
        <fullName evidence="3">(rape) hypothetical protein</fullName>
    </submittedName>
</protein>
<dbReference type="SMART" id="SM00835">
    <property type="entry name" value="Cupin_1"/>
    <property type="match status" value="2"/>
</dbReference>